<evidence type="ECO:0000313" key="1">
    <source>
        <dbReference type="EMBL" id="CAG8725709.1"/>
    </source>
</evidence>
<keyword evidence="2" id="KW-1185">Reference proteome</keyword>
<name>A0ACA9PYJ4_9GLOM</name>
<organism evidence="1 2">
    <name type="scientific">Acaulospora colombiana</name>
    <dbReference type="NCBI Taxonomy" id="27376"/>
    <lineage>
        <taxon>Eukaryota</taxon>
        <taxon>Fungi</taxon>
        <taxon>Fungi incertae sedis</taxon>
        <taxon>Mucoromycota</taxon>
        <taxon>Glomeromycotina</taxon>
        <taxon>Glomeromycetes</taxon>
        <taxon>Diversisporales</taxon>
        <taxon>Acaulosporaceae</taxon>
        <taxon>Acaulospora</taxon>
    </lineage>
</organism>
<accession>A0ACA9PYJ4</accession>
<evidence type="ECO:0000313" key="2">
    <source>
        <dbReference type="Proteomes" id="UP000789525"/>
    </source>
</evidence>
<sequence>MSASVFSWWATKKSWVQSTPKYENRLKEFSVTASNEKCSNDVGGFVVIALVEG</sequence>
<dbReference type="EMBL" id="CAJVPT010040549">
    <property type="protein sequence ID" value="CAG8725709.1"/>
    <property type="molecule type" value="Genomic_DNA"/>
</dbReference>
<dbReference type="Proteomes" id="UP000789525">
    <property type="component" value="Unassembled WGS sequence"/>
</dbReference>
<protein>
    <submittedName>
        <fullName evidence="1">5857_t:CDS:1</fullName>
    </submittedName>
</protein>
<comment type="caution">
    <text evidence="1">The sequence shown here is derived from an EMBL/GenBank/DDBJ whole genome shotgun (WGS) entry which is preliminary data.</text>
</comment>
<gene>
    <name evidence="1" type="ORF">ACOLOM_LOCUS11357</name>
</gene>
<reference evidence="1" key="1">
    <citation type="submission" date="2021-06" db="EMBL/GenBank/DDBJ databases">
        <authorList>
            <person name="Kallberg Y."/>
            <person name="Tangrot J."/>
            <person name="Rosling A."/>
        </authorList>
    </citation>
    <scope>NUCLEOTIDE SEQUENCE</scope>
    <source>
        <strain evidence="1">CL356</strain>
    </source>
</reference>
<proteinExistence type="predicted"/>